<feature type="transmembrane region" description="Helical" evidence="11">
    <location>
        <begin position="423"/>
        <end position="440"/>
    </location>
</feature>
<dbReference type="SUPFAM" id="SSF50156">
    <property type="entry name" value="PDZ domain-like"/>
    <property type="match status" value="2"/>
</dbReference>
<name>A0ABP8HE29_9BURK</name>
<comment type="similarity">
    <text evidence="3 11">Belongs to the peptidase M50B family.</text>
</comment>
<feature type="transmembrane region" description="Helical" evidence="11">
    <location>
        <begin position="372"/>
        <end position="393"/>
    </location>
</feature>
<dbReference type="Pfam" id="PF17820">
    <property type="entry name" value="PDZ_6"/>
    <property type="match status" value="2"/>
</dbReference>
<dbReference type="PROSITE" id="PS50106">
    <property type="entry name" value="PDZ"/>
    <property type="match status" value="1"/>
</dbReference>
<accession>A0ABP8HE29</accession>
<evidence type="ECO:0000256" key="2">
    <source>
        <dbReference type="ARBA" id="ARBA00004141"/>
    </source>
</evidence>
<keyword evidence="7 11" id="KW-0862">Zinc</keyword>
<keyword evidence="4" id="KW-0645">Protease</keyword>
<dbReference type="SMART" id="SM00228">
    <property type="entry name" value="PDZ"/>
    <property type="match status" value="2"/>
</dbReference>
<keyword evidence="6 11" id="KW-0378">Hydrolase</keyword>
<keyword evidence="11" id="KW-0479">Metal-binding</keyword>
<evidence type="ECO:0000313" key="13">
    <source>
        <dbReference type="EMBL" id="GAA4338094.1"/>
    </source>
</evidence>
<evidence type="ECO:0000256" key="7">
    <source>
        <dbReference type="ARBA" id="ARBA00022833"/>
    </source>
</evidence>
<keyword evidence="10 11" id="KW-0472">Membrane</keyword>
<evidence type="ECO:0000256" key="1">
    <source>
        <dbReference type="ARBA" id="ARBA00001947"/>
    </source>
</evidence>
<evidence type="ECO:0000256" key="8">
    <source>
        <dbReference type="ARBA" id="ARBA00022989"/>
    </source>
</evidence>
<feature type="transmembrane region" description="Helical" evidence="11">
    <location>
        <begin position="95"/>
        <end position="116"/>
    </location>
</feature>
<evidence type="ECO:0000256" key="9">
    <source>
        <dbReference type="ARBA" id="ARBA00023049"/>
    </source>
</evidence>
<dbReference type="EMBL" id="BAABFO010000018">
    <property type="protein sequence ID" value="GAA4338094.1"/>
    <property type="molecule type" value="Genomic_DNA"/>
</dbReference>
<keyword evidence="8 11" id="KW-1133">Transmembrane helix</keyword>
<keyword evidence="14" id="KW-1185">Reference proteome</keyword>
<dbReference type="CDD" id="cd06163">
    <property type="entry name" value="S2P-M50_PDZ_RseP-like"/>
    <property type="match status" value="1"/>
</dbReference>
<sequence length="445" mass="46960">MLLTLAAFAVALGILVVIHELGHYLVARACGVKILRFSVGFGRVLARRVDRRGTEWALSAIPLGGYVKMLDEREGEVPEALRHQAFNAKPVASRIAIVAAGPLFNLALAALLYAALSMAGVKEPAPVLAAPQAGSVAAAAGVARGDRIVEVDGEPVASWSDARWILLKRLTDREQAAVTVQAADGTRHLRTLDFSSASLADMEGDVLGRQGLSLATPRPVVRAVMDGSAAAEAGLRAGDRITAVEGQAEPSATELIETIQRHAGQPLALAVVRDGAPLTLNVVPHAEHDAQSGATVGRIGAQIGGDIELVVIRHGPLASLALGTRRTAEVSWFSLRMLGKMVVGDVSLRNLSGPVTIADYAGQTARMGLESYVAFLALVSVSLGVLNLLPIPMLDGGHLLYYLVEIVRGSPPPERWMEMGQRAGFGLLMLLMAVALFNDFSRLLT</sequence>
<evidence type="ECO:0000256" key="5">
    <source>
        <dbReference type="ARBA" id="ARBA00022692"/>
    </source>
</evidence>
<evidence type="ECO:0000256" key="3">
    <source>
        <dbReference type="ARBA" id="ARBA00007931"/>
    </source>
</evidence>
<evidence type="ECO:0000313" key="14">
    <source>
        <dbReference type="Proteomes" id="UP001501671"/>
    </source>
</evidence>
<dbReference type="InterPro" id="IPR008915">
    <property type="entry name" value="Peptidase_M50"/>
</dbReference>
<organism evidence="13 14">
    <name type="scientific">Pigmentiphaga soli</name>
    <dbReference type="NCBI Taxonomy" id="1007095"/>
    <lineage>
        <taxon>Bacteria</taxon>
        <taxon>Pseudomonadati</taxon>
        <taxon>Pseudomonadota</taxon>
        <taxon>Betaproteobacteria</taxon>
        <taxon>Burkholderiales</taxon>
        <taxon>Alcaligenaceae</taxon>
        <taxon>Pigmentiphaga</taxon>
    </lineage>
</organism>
<dbReference type="InterPro" id="IPR001478">
    <property type="entry name" value="PDZ"/>
</dbReference>
<dbReference type="Pfam" id="PF02163">
    <property type="entry name" value="Peptidase_M50"/>
    <property type="match status" value="1"/>
</dbReference>
<dbReference type="GO" id="GO:0008237">
    <property type="term" value="F:metallopeptidase activity"/>
    <property type="evidence" value="ECO:0007669"/>
    <property type="project" value="UniProtKB-KW"/>
</dbReference>
<gene>
    <name evidence="13" type="primary">rseP</name>
    <name evidence="13" type="ORF">GCM10023144_34700</name>
</gene>
<evidence type="ECO:0000256" key="10">
    <source>
        <dbReference type="ARBA" id="ARBA00023136"/>
    </source>
</evidence>
<dbReference type="Gene3D" id="2.30.42.10">
    <property type="match status" value="2"/>
</dbReference>
<dbReference type="InterPro" id="IPR036034">
    <property type="entry name" value="PDZ_sf"/>
</dbReference>
<protein>
    <recommendedName>
        <fullName evidence="11">Zinc metalloprotease</fullName>
        <ecNumber evidence="11">3.4.24.-</ecNumber>
    </recommendedName>
</protein>
<reference evidence="14" key="1">
    <citation type="journal article" date="2019" name="Int. J. Syst. Evol. Microbiol.">
        <title>The Global Catalogue of Microorganisms (GCM) 10K type strain sequencing project: providing services to taxonomists for standard genome sequencing and annotation.</title>
        <authorList>
            <consortium name="The Broad Institute Genomics Platform"/>
            <consortium name="The Broad Institute Genome Sequencing Center for Infectious Disease"/>
            <person name="Wu L."/>
            <person name="Ma J."/>
        </authorList>
    </citation>
    <scope>NUCLEOTIDE SEQUENCE [LARGE SCALE GENOMIC DNA]</scope>
    <source>
        <strain evidence="14">JCM 17666</strain>
    </source>
</reference>
<comment type="subcellular location">
    <subcellularLocation>
        <location evidence="2">Membrane</location>
        <topology evidence="2">Multi-pass membrane protein</topology>
    </subcellularLocation>
</comment>
<dbReference type="InterPro" id="IPR041489">
    <property type="entry name" value="PDZ_6"/>
</dbReference>
<proteinExistence type="inferred from homology"/>
<dbReference type="NCBIfam" id="TIGR00054">
    <property type="entry name" value="RIP metalloprotease RseP"/>
    <property type="match status" value="1"/>
</dbReference>
<dbReference type="PANTHER" id="PTHR42837:SF2">
    <property type="entry name" value="MEMBRANE METALLOPROTEASE ARASP2, CHLOROPLASTIC-RELATED"/>
    <property type="match status" value="1"/>
</dbReference>
<comment type="caution">
    <text evidence="13">The sequence shown here is derived from an EMBL/GenBank/DDBJ whole genome shotgun (WGS) entry which is preliminary data.</text>
</comment>
<feature type="domain" description="PDZ" evidence="12">
    <location>
        <begin position="199"/>
        <end position="275"/>
    </location>
</feature>
<dbReference type="Proteomes" id="UP001501671">
    <property type="component" value="Unassembled WGS sequence"/>
</dbReference>
<keyword evidence="9 11" id="KW-0482">Metalloprotease</keyword>
<dbReference type="CDD" id="cd23081">
    <property type="entry name" value="cpPDZ_EcRseP-like"/>
    <property type="match status" value="1"/>
</dbReference>
<keyword evidence="5 11" id="KW-0812">Transmembrane</keyword>
<dbReference type="RefSeq" id="WP_345251134.1">
    <property type="nucleotide sequence ID" value="NZ_BAABFO010000018.1"/>
</dbReference>
<comment type="cofactor">
    <cofactor evidence="1 11">
        <name>Zn(2+)</name>
        <dbReference type="ChEBI" id="CHEBI:29105"/>
    </cofactor>
</comment>
<evidence type="ECO:0000259" key="12">
    <source>
        <dbReference type="PROSITE" id="PS50106"/>
    </source>
</evidence>
<dbReference type="InterPro" id="IPR004387">
    <property type="entry name" value="Pept_M50_Zn"/>
</dbReference>
<dbReference type="PANTHER" id="PTHR42837">
    <property type="entry name" value="REGULATOR OF SIGMA-E PROTEASE RSEP"/>
    <property type="match status" value="1"/>
</dbReference>
<dbReference type="EC" id="3.4.24.-" evidence="11"/>
<evidence type="ECO:0000256" key="6">
    <source>
        <dbReference type="ARBA" id="ARBA00022801"/>
    </source>
</evidence>
<evidence type="ECO:0000256" key="4">
    <source>
        <dbReference type="ARBA" id="ARBA00022670"/>
    </source>
</evidence>
<evidence type="ECO:0000256" key="11">
    <source>
        <dbReference type="RuleBase" id="RU362031"/>
    </source>
</evidence>